<dbReference type="InterPro" id="IPR002016">
    <property type="entry name" value="Haem_peroxidase"/>
</dbReference>
<feature type="domain" description="Plant heme peroxidase family profile" evidence="8">
    <location>
        <begin position="117"/>
        <end position="462"/>
    </location>
</feature>
<keyword evidence="5" id="KW-0408">Iron</keyword>
<evidence type="ECO:0000256" key="3">
    <source>
        <dbReference type="ARBA" id="ARBA00022723"/>
    </source>
</evidence>
<evidence type="ECO:0000313" key="9">
    <source>
        <dbReference type="EMBL" id="BAM79074.1"/>
    </source>
</evidence>
<dbReference type="PRINTS" id="PR00458">
    <property type="entry name" value="PEROXIDASE"/>
</dbReference>
<protein>
    <submittedName>
        <fullName evidence="9">Cytosolic ascorbate hydrogen peroxidase</fullName>
    </submittedName>
</protein>
<dbReference type="HOGENOM" id="CLU_592338_0_0_1"/>
<comment type="similarity">
    <text evidence="6">Belongs to the peroxidase family.</text>
</comment>
<feature type="region of interest" description="Disordered" evidence="7">
    <location>
        <begin position="329"/>
        <end position="351"/>
    </location>
</feature>
<dbReference type="SUPFAM" id="SSF48113">
    <property type="entry name" value="Heme-dependent peroxidases"/>
    <property type="match status" value="1"/>
</dbReference>
<evidence type="ECO:0000256" key="7">
    <source>
        <dbReference type="SAM" id="MobiDB-lite"/>
    </source>
</evidence>
<proteinExistence type="inferred from homology"/>
<reference evidence="9 10" key="2">
    <citation type="journal article" date="2007" name="BMC Biol.">
        <title>A 100%-complete sequence reveals unusually simple genomic features in the hot-spring red alga Cyanidioschyzon merolae.</title>
        <authorList>
            <person name="Nozaki H."/>
            <person name="Takano H."/>
            <person name="Misumi O."/>
            <person name="Terasawa K."/>
            <person name="Matsuzaki M."/>
            <person name="Maruyama S."/>
            <person name="Nishida K."/>
            <person name="Yagisawa F."/>
            <person name="Yoshida Y."/>
            <person name="Fujiwara T."/>
            <person name="Takio S."/>
            <person name="Tamura K."/>
            <person name="Chung S.J."/>
            <person name="Nakamura S."/>
            <person name="Kuroiwa H."/>
            <person name="Tanaka K."/>
            <person name="Sato N."/>
            <person name="Kuroiwa T."/>
        </authorList>
    </citation>
    <scope>NUCLEOTIDE SEQUENCE [LARGE SCALE GENOMIC DNA]</scope>
    <source>
        <strain evidence="9 10">10D</strain>
    </source>
</reference>
<evidence type="ECO:0000259" key="8">
    <source>
        <dbReference type="PROSITE" id="PS50873"/>
    </source>
</evidence>
<dbReference type="PROSITE" id="PS50873">
    <property type="entry name" value="PEROXIDASE_4"/>
    <property type="match status" value="1"/>
</dbReference>
<keyword evidence="10" id="KW-1185">Reference proteome</keyword>
<sequence length="462" mass="50751">MEKASPLECSSAVSHQEALFRTQEPAFAFTCGNWTRTGSSSASFGQGTGRNSIRLWRASRLRFTGTRQTQRLCWRSAVEPSRRAFLRTLLALSTGCLLAQTETLRDGQLPIAHAFVDFDVNRYGDKEIRVSTLNRLKQNLRNVLSQSPHLLEPFVRLALADAFTFDESTQVGGSNASIRYVLAKLQENGPRKTASAPGLSGLQEALKALEPIRPFIKEVSWADTIAYAGVVAMELTGGPRLRVQNGREDAPAERQQLVWQRLQDVPAYWRFLHGIEDNASDNDAALGLEDMRVLLTRSGLVSRNDREQQTRAGLLIIGALGELRRLEESLGSSAPSRGTAARGERSSSTGPILSEDIATVTYGRARSDPAASRTVAVNTSVRSLTLGKDRFSTRFLRELASRLHRHEAQNATEFSIAADADATKAVDTLGNLGDKGFGNAFADLYQKATRLGARYSRIDLQK</sequence>
<dbReference type="Gramene" id="CMC150CT">
    <property type="protein sequence ID" value="CMC150CT"/>
    <property type="gene ID" value="CMC150C"/>
</dbReference>
<dbReference type="OrthoDB" id="2859658at2759"/>
<dbReference type="AlphaFoldDB" id="M1V6M4"/>
<dbReference type="GO" id="GO:0042744">
    <property type="term" value="P:hydrogen peroxide catabolic process"/>
    <property type="evidence" value="ECO:0007669"/>
    <property type="project" value="TreeGrafter"/>
</dbReference>
<dbReference type="EMBL" id="AP006485">
    <property type="protein sequence ID" value="BAM79074.1"/>
    <property type="molecule type" value="Genomic_DNA"/>
</dbReference>
<organism evidence="9 10">
    <name type="scientific">Cyanidioschyzon merolae (strain NIES-3377 / 10D)</name>
    <name type="common">Unicellular red alga</name>
    <dbReference type="NCBI Taxonomy" id="280699"/>
    <lineage>
        <taxon>Eukaryota</taxon>
        <taxon>Rhodophyta</taxon>
        <taxon>Bangiophyceae</taxon>
        <taxon>Cyanidiales</taxon>
        <taxon>Cyanidiaceae</taxon>
        <taxon>Cyanidioschyzon</taxon>
    </lineage>
</organism>
<dbReference type="PANTHER" id="PTHR31356:SF36">
    <property type="entry name" value="L-ASCORBATE PEROXIDASE 3"/>
    <property type="match status" value="1"/>
</dbReference>
<dbReference type="GO" id="GO:0020037">
    <property type="term" value="F:heme binding"/>
    <property type="evidence" value="ECO:0007669"/>
    <property type="project" value="InterPro"/>
</dbReference>
<dbReference type="GeneID" id="16992552"/>
<dbReference type="Proteomes" id="UP000007014">
    <property type="component" value="Chromosome 3"/>
</dbReference>
<evidence type="ECO:0000313" key="10">
    <source>
        <dbReference type="Proteomes" id="UP000007014"/>
    </source>
</evidence>
<dbReference type="GO" id="GO:0034599">
    <property type="term" value="P:cellular response to oxidative stress"/>
    <property type="evidence" value="ECO:0007669"/>
    <property type="project" value="InterPro"/>
</dbReference>
<gene>
    <name evidence="9" type="ORF">CYME_CMC150C</name>
</gene>
<keyword evidence="1 9" id="KW-0575">Peroxidase</keyword>
<evidence type="ECO:0000256" key="6">
    <source>
        <dbReference type="RuleBase" id="RU004241"/>
    </source>
</evidence>
<dbReference type="RefSeq" id="XP_005535360.1">
    <property type="nucleotide sequence ID" value="XM_005535303.1"/>
</dbReference>
<keyword evidence="2" id="KW-0349">Heme</keyword>
<evidence type="ECO:0000256" key="1">
    <source>
        <dbReference type="ARBA" id="ARBA00022559"/>
    </source>
</evidence>
<dbReference type="KEGG" id="cme:CYME_CMC150C"/>
<evidence type="ECO:0000256" key="4">
    <source>
        <dbReference type="ARBA" id="ARBA00023002"/>
    </source>
</evidence>
<dbReference type="GO" id="GO:0000302">
    <property type="term" value="P:response to reactive oxygen species"/>
    <property type="evidence" value="ECO:0007669"/>
    <property type="project" value="TreeGrafter"/>
</dbReference>
<dbReference type="InterPro" id="IPR044831">
    <property type="entry name" value="Ccp1-like"/>
</dbReference>
<dbReference type="OMA" id="FRRIWMN"/>
<reference evidence="9 10" key="1">
    <citation type="journal article" date="2004" name="Nature">
        <title>Genome sequence of the ultrasmall unicellular red alga Cyanidioschyzon merolae 10D.</title>
        <authorList>
            <person name="Matsuzaki M."/>
            <person name="Misumi O."/>
            <person name="Shin-i T."/>
            <person name="Maruyama S."/>
            <person name="Takahara M."/>
            <person name="Miyagishima S."/>
            <person name="Mori T."/>
            <person name="Nishida K."/>
            <person name="Yagisawa F."/>
            <person name="Nishida K."/>
            <person name="Yoshida Y."/>
            <person name="Nishimura Y."/>
            <person name="Nakao S."/>
            <person name="Kobayashi T."/>
            <person name="Momoyama Y."/>
            <person name="Higashiyama T."/>
            <person name="Minoda A."/>
            <person name="Sano M."/>
            <person name="Nomoto H."/>
            <person name="Oishi K."/>
            <person name="Hayashi H."/>
            <person name="Ohta F."/>
            <person name="Nishizaka S."/>
            <person name="Haga S."/>
            <person name="Miura S."/>
            <person name="Morishita T."/>
            <person name="Kabeya Y."/>
            <person name="Terasawa K."/>
            <person name="Suzuki Y."/>
            <person name="Ishii Y."/>
            <person name="Asakawa S."/>
            <person name="Takano H."/>
            <person name="Ohta N."/>
            <person name="Kuroiwa H."/>
            <person name="Tanaka K."/>
            <person name="Shimizu N."/>
            <person name="Sugano S."/>
            <person name="Sato N."/>
            <person name="Nozaki H."/>
            <person name="Ogasawara N."/>
            <person name="Kohara Y."/>
            <person name="Kuroiwa T."/>
        </authorList>
    </citation>
    <scope>NUCLEOTIDE SEQUENCE [LARGE SCALE GENOMIC DNA]</scope>
    <source>
        <strain evidence="9 10">10D</strain>
    </source>
</reference>
<dbReference type="GO" id="GO:0004601">
    <property type="term" value="F:peroxidase activity"/>
    <property type="evidence" value="ECO:0007669"/>
    <property type="project" value="UniProtKB-KW"/>
</dbReference>
<dbReference type="eggNOG" id="ENOG502S61P">
    <property type="taxonomic scope" value="Eukaryota"/>
</dbReference>
<accession>M1V6M4</accession>
<dbReference type="PANTHER" id="PTHR31356">
    <property type="entry name" value="THYLAKOID LUMENAL 29 KDA PROTEIN, CHLOROPLASTIC-RELATED"/>
    <property type="match status" value="1"/>
</dbReference>
<keyword evidence="3" id="KW-0479">Metal-binding</keyword>
<name>M1V6M4_CYAM1</name>
<dbReference type="Gene3D" id="1.10.520.10">
    <property type="match status" value="1"/>
</dbReference>
<evidence type="ECO:0000256" key="2">
    <source>
        <dbReference type="ARBA" id="ARBA00022617"/>
    </source>
</evidence>
<evidence type="ECO:0000256" key="5">
    <source>
        <dbReference type="ARBA" id="ARBA00023004"/>
    </source>
</evidence>
<keyword evidence="4" id="KW-0560">Oxidoreductase</keyword>
<dbReference type="InterPro" id="IPR010255">
    <property type="entry name" value="Haem_peroxidase_sf"/>
</dbReference>
<dbReference type="Pfam" id="PF00141">
    <property type="entry name" value="peroxidase"/>
    <property type="match status" value="1"/>
</dbReference>
<dbReference type="GO" id="GO:0046872">
    <property type="term" value="F:metal ion binding"/>
    <property type="evidence" value="ECO:0007669"/>
    <property type="project" value="UniProtKB-KW"/>
</dbReference>